<evidence type="ECO:0000313" key="2">
    <source>
        <dbReference type="Proteomes" id="UP001595741"/>
    </source>
</evidence>
<dbReference type="Proteomes" id="UP001595741">
    <property type="component" value="Unassembled WGS sequence"/>
</dbReference>
<organism evidence="1 2">
    <name type="scientific">Vogesella facilis</name>
    <dbReference type="NCBI Taxonomy" id="1655232"/>
    <lineage>
        <taxon>Bacteria</taxon>
        <taxon>Pseudomonadati</taxon>
        <taxon>Pseudomonadota</taxon>
        <taxon>Betaproteobacteria</taxon>
        <taxon>Neisseriales</taxon>
        <taxon>Chromobacteriaceae</taxon>
        <taxon>Vogesella</taxon>
    </lineage>
</organism>
<dbReference type="InterPro" id="IPR045738">
    <property type="entry name" value="DUF6088"/>
</dbReference>
<sequence length="160" mass="17579">MKILLSLQSMIALKLTNEEGAMKLEDRVVKSIAKRSGVVILRSELASLGSSAQLGRVLASLVAQGKLVRVSKGVFAKTRINRFTGQPTPAGTFEDIAAETFRKLGVTIAPSQRMVEYNSGQTTQIPADGCVNTGKRRIFRKIQVGNRIVQYEKNHRRTAH</sequence>
<proteinExistence type="predicted"/>
<keyword evidence="2" id="KW-1185">Reference proteome</keyword>
<dbReference type="RefSeq" id="WP_386087805.1">
    <property type="nucleotide sequence ID" value="NZ_JBHRXN010000004.1"/>
</dbReference>
<dbReference type="Pfam" id="PF19570">
    <property type="entry name" value="DUF6088"/>
    <property type="match status" value="1"/>
</dbReference>
<protein>
    <submittedName>
        <fullName evidence="1">DUF6088 family protein</fullName>
    </submittedName>
</protein>
<dbReference type="EMBL" id="JBHRXN010000004">
    <property type="protein sequence ID" value="MFC3530927.1"/>
    <property type="molecule type" value="Genomic_DNA"/>
</dbReference>
<accession>A0ABV7RCJ6</accession>
<evidence type="ECO:0000313" key="1">
    <source>
        <dbReference type="EMBL" id="MFC3530927.1"/>
    </source>
</evidence>
<gene>
    <name evidence="1" type="ORF">ACFOLG_01900</name>
</gene>
<reference evidence="2" key="1">
    <citation type="journal article" date="2019" name="Int. J. Syst. Evol. Microbiol.">
        <title>The Global Catalogue of Microorganisms (GCM) 10K type strain sequencing project: providing services to taxonomists for standard genome sequencing and annotation.</title>
        <authorList>
            <consortium name="The Broad Institute Genomics Platform"/>
            <consortium name="The Broad Institute Genome Sequencing Center for Infectious Disease"/>
            <person name="Wu L."/>
            <person name="Ma J."/>
        </authorList>
    </citation>
    <scope>NUCLEOTIDE SEQUENCE [LARGE SCALE GENOMIC DNA]</scope>
    <source>
        <strain evidence="2">KCTC 42742</strain>
    </source>
</reference>
<comment type="caution">
    <text evidence="1">The sequence shown here is derived from an EMBL/GenBank/DDBJ whole genome shotgun (WGS) entry which is preliminary data.</text>
</comment>
<name>A0ABV7RCJ6_9NEIS</name>